<protein>
    <submittedName>
        <fullName evidence="1">G6706 protein</fullName>
    </submittedName>
</protein>
<dbReference type="Proteomes" id="UP001497392">
    <property type="component" value="Unassembled WGS sequence"/>
</dbReference>
<organism evidence="1 2">
    <name type="scientific">Coccomyxa viridis</name>
    <dbReference type="NCBI Taxonomy" id="1274662"/>
    <lineage>
        <taxon>Eukaryota</taxon>
        <taxon>Viridiplantae</taxon>
        <taxon>Chlorophyta</taxon>
        <taxon>core chlorophytes</taxon>
        <taxon>Trebouxiophyceae</taxon>
        <taxon>Trebouxiophyceae incertae sedis</taxon>
        <taxon>Coccomyxaceae</taxon>
        <taxon>Coccomyxa</taxon>
    </lineage>
</organism>
<proteinExistence type="predicted"/>
<name>A0ABP1FW04_9CHLO</name>
<keyword evidence="2" id="KW-1185">Reference proteome</keyword>
<comment type="caution">
    <text evidence="1">The sequence shown here is derived from an EMBL/GenBank/DDBJ whole genome shotgun (WGS) entry which is preliminary data.</text>
</comment>
<dbReference type="EMBL" id="CAXHTA020000010">
    <property type="protein sequence ID" value="CAL5224080.1"/>
    <property type="molecule type" value="Genomic_DNA"/>
</dbReference>
<accession>A0ABP1FW04</accession>
<sequence>MTHQANSVQSYYVIVQKDKASRSQKSLQRRLPQLPQNAQYIFHANACFDWGTFGWALTRLGSNTKAYKYYLFMNTSVRGPFLPSYLPATTHWTELFTSRINSKVKLVGSTISCEGVPDDYLGQAGYTIDCLMLRYQGIDWRNPINWSCNNKENPYADSLYDGVSVSPLEVVFVKYKQYLLDAGWSNAQEAAAYSRWMDEKDVPGTTNSNRMTLDKLSQRLARVVTMLLRGQECFDTKYYLKANPHYRRESSSELWADFVRRGQFRGDKFRFNCRSPLENDTVLEQIVQSIPALHDAHVRQ</sequence>
<evidence type="ECO:0000313" key="2">
    <source>
        <dbReference type="Proteomes" id="UP001497392"/>
    </source>
</evidence>
<reference evidence="1 2" key="1">
    <citation type="submission" date="2024-06" db="EMBL/GenBank/DDBJ databases">
        <authorList>
            <person name="Kraege A."/>
            <person name="Thomma B."/>
        </authorList>
    </citation>
    <scope>NUCLEOTIDE SEQUENCE [LARGE SCALE GENOMIC DNA]</scope>
</reference>
<evidence type="ECO:0000313" key="1">
    <source>
        <dbReference type="EMBL" id="CAL5224080.1"/>
    </source>
</evidence>
<gene>
    <name evidence="1" type="primary">g6706</name>
    <name evidence="1" type="ORF">VP750_LOCUS5739</name>
</gene>